<dbReference type="Proteomes" id="UP000664032">
    <property type="component" value="Unassembled WGS sequence"/>
</dbReference>
<proteinExistence type="predicted"/>
<gene>
    <name evidence="1" type="ORF">JR316_0009581</name>
</gene>
<evidence type="ECO:0000313" key="2">
    <source>
        <dbReference type="Proteomes" id="UP000664032"/>
    </source>
</evidence>
<reference evidence="1" key="1">
    <citation type="submission" date="2021-10" db="EMBL/GenBank/DDBJ databases">
        <title>Psilocybe cubensis genome.</title>
        <authorList>
            <person name="Mckernan K.J."/>
            <person name="Crawford S."/>
            <person name="Trippe A."/>
            <person name="Kane L.T."/>
            <person name="Mclaughlin S."/>
        </authorList>
    </citation>
    <scope>NUCLEOTIDE SEQUENCE</scope>
    <source>
        <strain evidence="1">MGC-MH-2018</strain>
    </source>
</reference>
<dbReference type="EMBL" id="JAFIQS020000009">
    <property type="protein sequence ID" value="KAH9477375.1"/>
    <property type="molecule type" value="Genomic_DNA"/>
</dbReference>
<keyword evidence="2" id="KW-1185">Reference proteome</keyword>
<organism evidence="1 2">
    <name type="scientific">Psilocybe cubensis</name>
    <name type="common">Psychedelic mushroom</name>
    <name type="synonym">Stropharia cubensis</name>
    <dbReference type="NCBI Taxonomy" id="181762"/>
    <lineage>
        <taxon>Eukaryota</taxon>
        <taxon>Fungi</taxon>
        <taxon>Dikarya</taxon>
        <taxon>Basidiomycota</taxon>
        <taxon>Agaricomycotina</taxon>
        <taxon>Agaricomycetes</taxon>
        <taxon>Agaricomycetidae</taxon>
        <taxon>Agaricales</taxon>
        <taxon>Agaricineae</taxon>
        <taxon>Strophariaceae</taxon>
        <taxon>Psilocybe</taxon>
    </lineage>
</organism>
<comment type="caution">
    <text evidence="1">The sequence shown here is derived from an EMBL/GenBank/DDBJ whole genome shotgun (WGS) entry which is preliminary data.</text>
</comment>
<protein>
    <submittedName>
        <fullName evidence="1">RUS family member 1</fullName>
    </submittedName>
</protein>
<sequence>MAIIEERLDTGGIAHTQLVNSIVKATKSSRPEHGDRHVGMVYIVDLLTRMFLPSGYPNSVSPDYLRYQILNALQAFCNSLAGMLSSRAILQGFGVGDPTASATKALLLTVLQDVFGRLTTILSAHLIGSSLYPEAKTYRLLADVLNDTAVILDTLSPFFNTFSIPGLRVASLCLSAIFKSLCSICAGGSKAAIAVHFATPISGKGDVGDLNAKDASKETVLALFGMLLGTLIVPYVSSPLSTHILLFILVCLHLGINYIGVRLLILRSLNRQRLAIAWQMFDDSVKGHAPEPSEVAPLERIFDFSDFVYDVTSGSPLGRISIGCSFSHRVQGVFPPSVFSLFTEERYVIWFEASCLCSTDDGDVVIVGPTVRVNIFLKEGCTEQDQLRAWIHAVNVCRLTQKPPRKLSAMTVLKDAHSSMSLRYQTFMKKMQAAHWKTDDIAIMVGSPVSVIADINLEKHSIEDKKTR</sequence>
<accession>A0ACB8GPH4</accession>
<evidence type="ECO:0000313" key="1">
    <source>
        <dbReference type="EMBL" id="KAH9477375.1"/>
    </source>
</evidence>
<name>A0ACB8GPH4_PSICU</name>